<dbReference type="RefSeq" id="XP_036625633.1">
    <property type="nucleotide sequence ID" value="XM_036771987.1"/>
</dbReference>
<evidence type="ECO:0000256" key="10">
    <source>
        <dbReference type="ARBA" id="ARBA00023004"/>
    </source>
</evidence>
<evidence type="ECO:0000256" key="14">
    <source>
        <dbReference type="PIRSR" id="PIRSR602401-1"/>
    </source>
</evidence>
<dbReference type="InterPro" id="IPR050364">
    <property type="entry name" value="Cytochrome_P450_fung"/>
</dbReference>
<dbReference type="CDD" id="cd11065">
    <property type="entry name" value="CYP64-like"/>
    <property type="match status" value="1"/>
</dbReference>
<keyword evidence="11" id="KW-0503">Monooxygenase</keyword>
<evidence type="ECO:0000313" key="15">
    <source>
        <dbReference type="EMBL" id="KAF7416086.1"/>
    </source>
</evidence>
<evidence type="ECO:0000256" key="7">
    <source>
        <dbReference type="ARBA" id="ARBA00022723"/>
    </source>
</evidence>
<keyword evidence="16" id="KW-1185">Reference proteome</keyword>
<dbReference type="InterPro" id="IPR036396">
    <property type="entry name" value="Cyt_P450_sf"/>
</dbReference>
<reference evidence="15" key="1">
    <citation type="submission" date="2019-07" db="EMBL/GenBank/DDBJ databases">
        <authorList>
            <person name="Palmer J.M."/>
        </authorList>
    </citation>
    <scope>NUCLEOTIDE SEQUENCE</scope>
    <source>
        <strain evidence="15">PC9</strain>
    </source>
</reference>
<dbReference type="GO" id="GO:0016020">
    <property type="term" value="C:membrane"/>
    <property type="evidence" value="ECO:0007669"/>
    <property type="project" value="UniProtKB-SubCell"/>
</dbReference>
<comment type="caution">
    <text evidence="15">The sequence shown here is derived from an EMBL/GenBank/DDBJ whole genome shotgun (WGS) entry which is preliminary data.</text>
</comment>
<keyword evidence="8" id="KW-1133">Transmembrane helix</keyword>
<evidence type="ECO:0000256" key="1">
    <source>
        <dbReference type="ARBA" id="ARBA00001971"/>
    </source>
</evidence>
<comment type="pathway">
    <text evidence="3">Secondary metabolite biosynthesis.</text>
</comment>
<comment type="subcellular location">
    <subcellularLocation>
        <location evidence="2">Membrane</location>
        <topology evidence="2">Single-pass membrane protein</topology>
    </subcellularLocation>
</comment>
<dbReference type="AlphaFoldDB" id="A0A8H6ZJC2"/>
<feature type="binding site" description="axial binding residue" evidence="14">
    <location>
        <position position="462"/>
    </location>
    <ligand>
        <name>heme</name>
        <dbReference type="ChEBI" id="CHEBI:30413"/>
    </ligand>
    <ligandPart>
        <name>Fe</name>
        <dbReference type="ChEBI" id="CHEBI:18248"/>
    </ligandPart>
</feature>
<dbReference type="GeneID" id="59372187"/>
<dbReference type="GO" id="GO:0020037">
    <property type="term" value="F:heme binding"/>
    <property type="evidence" value="ECO:0007669"/>
    <property type="project" value="InterPro"/>
</dbReference>
<organism evidence="15 16">
    <name type="scientific">Pleurotus ostreatus</name>
    <name type="common">Oyster mushroom</name>
    <name type="synonym">White-rot fungus</name>
    <dbReference type="NCBI Taxonomy" id="5322"/>
    <lineage>
        <taxon>Eukaryota</taxon>
        <taxon>Fungi</taxon>
        <taxon>Dikarya</taxon>
        <taxon>Basidiomycota</taxon>
        <taxon>Agaricomycotina</taxon>
        <taxon>Agaricomycetes</taxon>
        <taxon>Agaricomycetidae</taxon>
        <taxon>Agaricales</taxon>
        <taxon>Pleurotineae</taxon>
        <taxon>Pleurotaceae</taxon>
        <taxon>Pleurotus</taxon>
    </lineage>
</organism>
<dbReference type="GO" id="GO:0016705">
    <property type="term" value="F:oxidoreductase activity, acting on paired donors, with incorporation or reduction of molecular oxygen"/>
    <property type="evidence" value="ECO:0007669"/>
    <property type="project" value="InterPro"/>
</dbReference>
<dbReference type="InterPro" id="IPR001128">
    <property type="entry name" value="Cyt_P450"/>
</dbReference>
<sequence>MSHLSWSNISSAAPSSSSYAELYPSLTSWTLSVPVAIVLLVAARSYMARPKGKLPPGPPGLPVIGNLHQLTDKLWVTLEKWTKQYGPVVYLNIAGQNTIVLGTHKAAADLLDRRAGIYSDRPRNIVAGELLTGGLVFAFAQHNDVWKRMRRASHEAMNNQVAKSYFPFQETESSLLVSELLASPDLFDSHLRRASTSLVLSMIYGLPPMEDSRDPVILRVNHFTERALKAAIPGAYLVEYFTWMEHLPRWMCAWRRYAEDAFKRDSVLFENLFADVVTRLKSGDQRPSVAATIITEQEKKNLTDKEAAWVSATLYAAGAETTSGQLAWFMEAMVLYPEVQARAQAEIDRVVGRDRMPTFQDYDHLPYIKAMVKETLRWNGVGRLGVPHRLAQDDWYEGHFIPKDTICLVNVWGLNHDTEVYGPDVDDFRPERFLNEEGELKAMPTDTKDEGHVTYGFGRRICVGRHVSNNSMFIEIASILWACDIRPGKNEAGEIVMPDPQNSIDEGLVVRPAPFLCSITARSPEVETILAETKDRHGLPI</sequence>
<dbReference type="Pfam" id="PF00067">
    <property type="entry name" value="p450"/>
    <property type="match status" value="1"/>
</dbReference>
<keyword evidence="9" id="KW-0560">Oxidoreductase</keyword>
<keyword evidence="6" id="KW-0812">Transmembrane</keyword>
<evidence type="ECO:0000256" key="13">
    <source>
        <dbReference type="ARBA" id="ARBA00023180"/>
    </source>
</evidence>
<dbReference type="PRINTS" id="PR00385">
    <property type="entry name" value="P450"/>
</dbReference>
<dbReference type="SUPFAM" id="SSF48264">
    <property type="entry name" value="Cytochrome P450"/>
    <property type="match status" value="1"/>
</dbReference>
<dbReference type="PANTHER" id="PTHR46300:SF2">
    <property type="entry name" value="CYTOCHROME P450 MONOOXYGENASE ALNH-RELATED"/>
    <property type="match status" value="1"/>
</dbReference>
<dbReference type="GO" id="GO:0005506">
    <property type="term" value="F:iron ion binding"/>
    <property type="evidence" value="ECO:0007669"/>
    <property type="project" value="InterPro"/>
</dbReference>
<dbReference type="OrthoDB" id="2789670at2759"/>
<evidence type="ECO:0000256" key="8">
    <source>
        <dbReference type="ARBA" id="ARBA00022989"/>
    </source>
</evidence>
<keyword evidence="13" id="KW-0325">Glycoprotein</keyword>
<accession>A0A8H6ZJC2</accession>
<keyword evidence="5 14" id="KW-0349">Heme</keyword>
<comment type="cofactor">
    <cofactor evidence="1 14">
        <name>heme</name>
        <dbReference type="ChEBI" id="CHEBI:30413"/>
    </cofactor>
</comment>
<comment type="similarity">
    <text evidence="4">Belongs to the cytochrome P450 family.</text>
</comment>
<name>A0A8H6ZJC2_PLEOS</name>
<dbReference type="PANTHER" id="PTHR46300">
    <property type="entry name" value="P450, PUTATIVE (EUROFUNG)-RELATED-RELATED"/>
    <property type="match status" value="1"/>
</dbReference>
<evidence type="ECO:0000256" key="12">
    <source>
        <dbReference type="ARBA" id="ARBA00023136"/>
    </source>
</evidence>
<evidence type="ECO:0000256" key="5">
    <source>
        <dbReference type="ARBA" id="ARBA00022617"/>
    </source>
</evidence>
<dbReference type="Gene3D" id="1.10.630.10">
    <property type="entry name" value="Cytochrome P450"/>
    <property type="match status" value="1"/>
</dbReference>
<protein>
    <recommendedName>
        <fullName evidence="17">Cytochrome P450</fullName>
    </recommendedName>
</protein>
<gene>
    <name evidence="15" type="ORF">PC9H_002346</name>
</gene>
<evidence type="ECO:0000256" key="2">
    <source>
        <dbReference type="ARBA" id="ARBA00004167"/>
    </source>
</evidence>
<evidence type="ECO:0000256" key="4">
    <source>
        <dbReference type="ARBA" id="ARBA00010617"/>
    </source>
</evidence>
<evidence type="ECO:0000313" key="16">
    <source>
        <dbReference type="Proteomes" id="UP000623687"/>
    </source>
</evidence>
<keyword evidence="7 14" id="KW-0479">Metal-binding</keyword>
<evidence type="ECO:0000256" key="11">
    <source>
        <dbReference type="ARBA" id="ARBA00023033"/>
    </source>
</evidence>
<dbReference type="InterPro" id="IPR002401">
    <property type="entry name" value="Cyt_P450_E_grp-I"/>
</dbReference>
<dbReference type="EMBL" id="JACETU010000011">
    <property type="protein sequence ID" value="KAF7416086.1"/>
    <property type="molecule type" value="Genomic_DNA"/>
</dbReference>
<evidence type="ECO:0000256" key="9">
    <source>
        <dbReference type="ARBA" id="ARBA00023002"/>
    </source>
</evidence>
<proteinExistence type="inferred from homology"/>
<keyword evidence="10 14" id="KW-0408">Iron</keyword>
<dbReference type="Proteomes" id="UP000623687">
    <property type="component" value="Unassembled WGS sequence"/>
</dbReference>
<keyword evidence="12" id="KW-0472">Membrane</keyword>
<evidence type="ECO:0000256" key="6">
    <source>
        <dbReference type="ARBA" id="ARBA00022692"/>
    </source>
</evidence>
<dbReference type="PRINTS" id="PR00463">
    <property type="entry name" value="EP450I"/>
</dbReference>
<dbReference type="VEuPathDB" id="FungiDB:PC9H_002346"/>
<evidence type="ECO:0008006" key="17">
    <source>
        <dbReference type="Google" id="ProtNLM"/>
    </source>
</evidence>
<evidence type="ECO:0000256" key="3">
    <source>
        <dbReference type="ARBA" id="ARBA00005179"/>
    </source>
</evidence>
<dbReference type="GO" id="GO:0004497">
    <property type="term" value="F:monooxygenase activity"/>
    <property type="evidence" value="ECO:0007669"/>
    <property type="project" value="UniProtKB-KW"/>
</dbReference>